<evidence type="ECO:0000313" key="12">
    <source>
        <dbReference type="EMBL" id="MVN78852.1"/>
    </source>
</evidence>
<feature type="binding site" description="covalent" evidence="8">
    <location>
        <position position="265"/>
    </location>
    <ligand>
        <name>heme c</name>
        <dbReference type="ChEBI" id="CHEBI:61717"/>
        <label>2</label>
    </ligand>
</feature>
<keyword evidence="12" id="KW-0575">Peroxidase</keyword>
<dbReference type="InterPro" id="IPR026259">
    <property type="entry name" value="MauG/Cytc_peroxidase"/>
</dbReference>
<dbReference type="GO" id="GO:0009055">
    <property type="term" value="F:electron transfer activity"/>
    <property type="evidence" value="ECO:0007669"/>
    <property type="project" value="InterPro"/>
</dbReference>
<gene>
    <name evidence="12" type="ORF">GO988_21180</name>
</gene>
<dbReference type="InterPro" id="IPR009056">
    <property type="entry name" value="Cyt_c-like_dom"/>
</dbReference>
<accession>A0A7K1TKF5</accession>
<keyword evidence="6" id="KW-0560">Oxidoreductase</keyword>
<evidence type="ECO:0000313" key="13">
    <source>
        <dbReference type="Proteomes" id="UP000441336"/>
    </source>
</evidence>
<feature type="binding site" description="covalent" evidence="8">
    <location>
        <position position="83"/>
    </location>
    <ligand>
        <name>heme c</name>
        <dbReference type="ChEBI" id="CHEBI:61717"/>
        <label>1</label>
    </ligand>
</feature>
<keyword evidence="13" id="KW-1185">Reference proteome</keyword>
<dbReference type="InterPro" id="IPR004852">
    <property type="entry name" value="Di-haem_cyt_c_peroxidsae"/>
</dbReference>
<dbReference type="Proteomes" id="UP000441336">
    <property type="component" value="Unassembled WGS sequence"/>
</dbReference>
<dbReference type="Gene3D" id="1.10.760.10">
    <property type="entry name" value="Cytochrome c-like domain"/>
    <property type="match status" value="2"/>
</dbReference>
<comment type="PTM">
    <text evidence="8">Binds 2 heme groups per subunit.</text>
</comment>
<dbReference type="PROSITE" id="PS51007">
    <property type="entry name" value="CYTC"/>
    <property type="match status" value="1"/>
</dbReference>
<evidence type="ECO:0000259" key="11">
    <source>
        <dbReference type="PROSITE" id="PS51007"/>
    </source>
</evidence>
<evidence type="ECO:0000256" key="7">
    <source>
        <dbReference type="ARBA" id="ARBA00023004"/>
    </source>
</evidence>
<dbReference type="GO" id="GO:0004130">
    <property type="term" value="F:cytochrome-c peroxidase activity"/>
    <property type="evidence" value="ECO:0007669"/>
    <property type="project" value="TreeGrafter"/>
</dbReference>
<evidence type="ECO:0000256" key="2">
    <source>
        <dbReference type="ARBA" id="ARBA00022617"/>
    </source>
</evidence>
<feature type="binding site" description="axial binding residue" evidence="9">
    <location>
        <position position="266"/>
    </location>
    <ligand>
        <name>heme c</name>
        <dbReference type="ChEBI" id="CHEBI:61717"/>
        <label>2</label>
    </ligand>
    <ligandPart>
        <name>Fe</name>
        <dbReference type="ChEBI" id="CHEBI:18248"/>
    </ligandPart>
</feature>
<keyword evidence="7 9" id="KW-0408">Iron</keyword>
<comment type="subcellular location">
    <subcellularLocation>
        <location evidence="1">Periplasm</location>
    </subcellularLocation>
</comment>
<feature type="domain" description="Cytochrome c" evidence="11">
    <location>
        <begin position="248"/>
        <end position="368"/>
    </location>
</feature>
<dbReference type="RefSeq" id="WP_157569374.1">
    <property type="nucleotide sequence ID" value="NZ_WQKZ01000007.1"/>
</dbReference>
<evidence type="ECO:0000256" key="6">
    <source>
        <dbReference type="ARBA" id="ARBA00023002"/>
    </source>
</evidence>
<feature type="binding site" description="axial binding residue" evidence="9">
    <location>
        <position position="87"/>
    </location>
    <ligand>
        <name>heme c</name>
        <dbReference type="ChEBI" id="CHEBI:61717"/>
        <label>1</label>
    </ligand>
    <ligandPart>
        <name>Fe</name>
        <dbReference type="ChEBI" id="CHEBI:18248"/>
    </ligandPart>
</feature>
<comment type="cofactor">
    <cofactor evidence="8">
        <name>heme</name>
        <dbReference type="ChEBI" id="CHEBI:30413"/>
    </cofactor>
    <text evidence="8">Binds 2 heme groups.</text>
</comment>
<feature type="binding site" description="covalent" evidence="8">
    <location>
        <position position="86"/>
    </location>
    <ligand>
        <name>heme c</name>
        <dbReference type="ChEBI" id="CHEBI:61717"/>
        <label>1</label>
    </ligand>
</feature>
<dbReference type="PIRSF" id="PIRSF000294">
    <property type="entry name" value="Cytochrome-c_peroxidase"/>
    <property type="match status" value="1"/>
</dbReference>
<dbReference type="SUPFAM" id="SSF46626">
    <property type="entry name" value="Cytochrome c"/>
    <property type="match status" value="2"/>
</dbReference>
<dbReference type="Pfam" id="PF03150">
    <property type="entry name" value="CCP_MauG"/>
    <property type="match status" value="1"/>
</dbReference>
<protein>
    <submittedName>
        <fullName evidence="12">Cytochrome-c peroxidase</fullName>
    </submittedName>
</protein>
<sequence length="391" mass="41231">MPASPTFQLTGVLASAMLLIAAVACQKQNTTPTPTSTQTVQGLAALPLSAAAPADNPTNPAKVDLGRALFWDPVLSGGRDVSCATCHHPAVGYADGIDLAIGENGQGFGTTRRFRTPNTIPFGQRNSSTVLNSAFNGLTTNGAVDPALAPMFWDSRAQSLETQALRPVITLEEMRGHQYAELAAPDSVVARLRAIPAYAALFRTAFAEATPLTAANVGKALACFERTLIATDSPFDQYMRGTTSALTAQQVQGLQAFVQSGCANCHSGPMLSDYQLHVMGVADNSKNATSDTGANGTYAFRTPSLRNVALTAPYMHSGTLRTLNDVLNFYDNGRNTANPHVSTAQRDPQFPGRVNNEQAIIAFLNSLTATTYDRTVPATVPSGLAVGGNIR</sequence>
<organism evidence="12 13">
    <name type="scientific">Hymenobacter ginkgonis</name>
    <dbReference type="NCBI Taxonomy" id="2682976"/>
    <lineage>
        <taxon>Bacteria</taxon>
        <taxon>Pseudomonadati</taxon>
        <taxon>Bacteroidota</taxon>
        <taxon>Cytophagia</taxon>
        <taxon>Cytophagales</taxon>
        <taxon>Hymenobacteraceae</taxon>
        <taxon>Hymenobacter</taxon>
    </lineage>
</organism>
<evidence type="ECO:0000256" key="1">
    <source>
        <dbReference type="ARBA" id="ARBA00004418"/>
    </source>
</evidence>
<keyword evidence="5" id="KW-0574">Periplasm</keyword>
<dbReference type="InterPro" id="IPR036909">
    <property type="entry name" value="Cyt_c-like_dom_sf"/>
</dbReference>
<feature type="binding site" description="covalent" evidence="8">
    <location>
        <position position="262"/>
    </location>
    <ligand>
        <name>heme c</name>
        <dbReference type="ChEBI" id="CHEBI:61717"/>
        <label>2</label>
    </ligand>
</feature>
<evidence type="ECO:0000256" key="8">
    <source>
        <dbReference type="PIRSR" id="PIRSR000294-1"/>
    </source>
</evidence>
<keyword evidence="3 9" id="KW-0479">Metal-binding</keyword>
<keyword evidence="2 8" id="KW-0349">Heme</keyword>
<evidence type="ECO:0000256" key="5">
    <source>
        <dbReference type="ARBA" id="ARBA00022764"/>
    </source>
</evidence>
<evidence type="ECO:0000256" key="9">
    <source>
        <dbReference type="PIRSR" id="PIRSR000294-2"/>
    </source>
</evidence>
<feature type="signal peptide" evidence="10">
    <location>
        <begin position="1"/>
        <end position="24"/>
    </location>
</feature>
<comment type="caution">
    <text evidence="12">The sequence shown here is derived from an EMBL/GenBank/DDBJ whole genome shotgun (WGS) entry which is preliminary data.</text>
</comment>
<evidence type="ECO:0000256" key="3">
    <source>
        <dbReference type="ARBA" id="ARBA00022723"/>
    </source>
</evidence>
<dbReference type="AlphaFoldDB" id="A0A7K1TKF5"/>
<keyword evidence="4 10" id="KW-0732">Signal</keyword>
<reference evidence="12 13" key="1">
    <citation type="submission" date="2019-12" db="EMBL/GenBank/DDBJ databases">
        <title>Hymenobacter sp. HMF4947 Genome sequencing and assembly.</title>
        <authorList>
            <person name="Kang H."/>
            <person name="Cha I."/>
            <person name="Kim H."/>
            <person name="Joh K."/>
        </authorList>
    </citation>
    <scope>NUCLEOTIDE SEQUENCE [LARGE SCALE GENOMIC DNA]</scope>
    <source>
        <strain evidence="12 13">HMF4947</strain>
    </source>
</reference>
<evidence type="ECO:0000256" key="10">
    <source>
        <dbReference type="SAM" id="SignalP"/>
    </source>
</evidence>
<evidence type="ECO:0000256" key="4">
    <source>
        <dbReference type="ARBA" id="ARBA00022729"/>
    </source>
</evidence>
<dbReference type="GO" id="GO:0020037">
    <property type="term" value="F:heme binding"/>
    <property type="evidence" value="ECO:0007669"/>
    <property type="project" value="InterPro"/>
</dbReference>
<dbReference type="InterPro" id="IPR051395">
    <property type="entry name" value="Cytochrome_c_Peroxidase/MauG"/>
</dbReference>
<dbReference type="EMBL" id="WQKZ01000007">
    <property type="protein sequence ID" value="MVN78852.1"/>
    <property type="molecule type" value="Genomic_DNA"/>
</dbReference>
<name>A0A7K1TKF5_9BACT</name>
<proteinExistence type="predicted"/>
<feature type="chain" id="PRO_5029689341" evidence="10">
    <location>
        <begin position="25"/>
        <end position="391"/>
    </location>
</feature>
<dbReference type="PANTHER" id="PTHR30600">
    <property type="entry name" value="CYTOCHROME C PEROXIDASE-RELATED"/>
    <property type="match status" value="1"/>
</dbReference>
<dbReference type="GO" id="GO:0042597">
    <property type="term" value="C:periplasmic space"/>
    <property type="evidence" value="ECO:0007669"/>
    <property type="project" value="UniProtKB-SubCell"/>
</dbReference>
<dbReference type="GO" id="GO:0046872">
    <property type="term" value="F:metal ion binding"/>
    <property type="evidence" value="ECO:0007669"/>
    <property type="project" value="UniProtKB-KW"/>
</dbReference>